<gene>
    <name evidence="1" type="ORF">DHETER_LOCUS11767</name>
</gene>
<protein>
    <submittedName>
        <fullName evidence="1">594_t:CDS:1</fullName>
    </submittedName>
</protein>
<reference evidence="1" key="1">
    <citation type="submission" date="2021-06" db="EMBL/GenBank/DDBJ databases">
        <authorList>
            <person name="Kallberg Y."/>
            <person name="Tangrot J."/>
            <person name="Rosling A."/>
        </authorList>
    </citation>
    <scope>NUCLEOTIDE SEQUENCE</scope>
    <source>
        <strain evidence="1">IL203A</strain>
    </source>
</reference>
<keyword evidence="2" id="KW-1185">Reference proteome</keyword>
<proteinExistence type="predicted"/>
<evidence type="ECO:0000313" key="2">
    <source>
        <dbReference type="Proteomes" id="UP000789702"/>
    </source>
</evidence>
<accession>A0ACA9PGI4</accession>
<comment type="caution">
    <text evidence="1">The sequence shown here is derived from an EMBL/GenBank/DDBJ whole genome shotgun (WGS) entry which is preliminary data.</text>
</comment>
<dbReference type="EMBL" id="CAJVPU010026804">
    <property type="protein sequence ID" value="CAG8701268.1"/>
    <property type="molecule type" value="Genomic_DNA"/>
</dbReference>
<evidence type="ECO:0000313" key="1">
    <source>
        <dbReference type="EMBL" id="CAG8701268.1"/>
    </source>
</evidence>
<sequence length="108" mass="12550">MNNAFHRTPSLSVARSHLNILMKNIESANVDVEEIVEDNEYMLESRETFVQVLQAYIHYAFRIIKVLITLSYKKTQEILGQESRSLFEIEYVAHKLSSPSLKLPSEHK</sequence>
<dbReference type="Proteomes" id="UP000789702">
    <property type="component" value="Unassembled WGS sequence"/>
</dbReference>
<organism evidence="1 2">
    <name type="scientific">Dentiscutata heterogama</name>
    <dbReference type="NCBI Taxonomy" id="1316150"/>
    <lineage>
        <taxon>Eukaryota</taxon>
        <taxon>Fungi</taxon>
        <taxon>Fungi incertae sedis</taxon>
        <taxon>Mucoromycota</taxon>
        <taxon>Glomeromycotina</taxon>
        <taxon>Glomeromycetes</taxon>
        <taxon>Diversisporales</taxon>
        <taxon>Gigasporaceae</taxon>
        <taxon>Dentiscutata</taxon>
    </lineage>
</organism>
<name>A0ACA9PGI4_9GLOM</name>